<protein>
    <submittedName>
        <fullName evidence="1">Uncharacterized protein</fullName>
    </submittedName>
</protein>
<dbReference type="Proteomes" id="UP000260680">
    <property type="component" value="Unassembled WGS sequence"/>
</dbReference>
<evidence type="ECO:0000313" key="2">
    <source>
        <dbReference type="Proteomes" id="UP000260680"/>
    </source>
</evidence>
<name>A0A3E2NBB7_9FIRM</name>
<comment type="caution">
    <text evidence="1">The sequence shown here is derived from an EMBL/GenBank/DDBJ whole genome shotgun (WGS) entry which is preliminary data.</text>
</comment>
<proteinExistence type="predicted"/>
<evidence type="ECO:0000313" key="1">
    <source>
        <dbReference type="EMBL" id="RFZ78317.1"/>
    </source>
</evidence>
<dbReference type="AlphaFoldDB" id="A0A3E2NBB7"/>
<gene>
    <name evidence="1" type="ORF">DS742_14485</name>
</gene>
<dbReference type="EMBL" id="QOHO01000043">
    <property type="protein sequence ID" value="RFZ78317.1"/>
    <property type="molecule type" value="Genomic_DNA"/>
</dbReference>
<dbReference type="RefSeq" id="WP_117417690.1">
    <property type="nucleotide sequence ID" value="NZ_QOHO01000043.1"/>
</dbReference>
<organism evidence="1 2">
    <name type="scientific">Lacrimispora amygdalina</name>
    <dbReference type="NCBI Taxonomy" id="253257"/>
    <lineage>
        <taxon>Bacteria</taxon>
        <taxon>Bacillati</taxon>
        <taxon>Bacillota</taxon>
        <taxon>Clostridia</taxon>
        <taxon>Lachnospirales</taxon>
        <taxon>Lachnospiraceae</taxon>
        <taxon>Lacrimispora</taxon>
    </lineage>
</organism>
<accession>A0A3E2NBB7</accession>
<sequence>MQSLKDYINERHSQLSSDEILHVLDDRNYPEVDHFEKVNGVYKMWNEDGEYFEFMKREWS</sequence>
<reference evidence="1 2" key="1">
    <citation type="submission" date="2018-07" db="EMBL/GenBank/DDBJ databases">
        <title>New species, Clostridium PI-S10-A1B.</title>
        <authorList>
            <person name="Krishna G."/>
            <person name="Summeta K."/>
            <person name="Shikha S."/>
            <person name="Prabhu P.B."/>
            <person name="Suresh K."/>
        </authorList>
    </citation>
    <scope>NUCLEOTIDE SEQUENCE [LARGE SCALE GENOMIC DNA]</scope>
    <source>
        <strain evidence="1 2">PI-S10-A1B</strain>
    </source>
</reference>